<evidence type="ECO:0000313" key="3">
    <source>
        <dbReference type="EMBL" id="AOC97493.1"/>
    </source>
</evidence>
<gene>
    <name evidence="3" type="primary">PR1-2</name>
</gene>
<dbReference type="AlphaFoldDB" id="A0A1B2U6Y2"/>
<dbReference type="PRINTS" id="PR00837">
    <property type="entry name" value="V5TPXLIKE"/>
</dbReference>
<evidence type="ECO:0000259" key="2">
    <source>
        <dbReference type="SMART" id="SM00198"/>
    </source>
</evidence>
<dbReference type="SMR" id="A0A1B2U6Y2"/>
<name>A0A1B2U6Y2_FLAVE</name>
<dbReference type="InterPro" id="IPR035940">
    <property type="entry name" value="CAP_sf"/>
</dbReference>
<dbReference type="InterPro" id="IPR001283">
    <property type="entry name" value="CRISP-related"/>
</dbReference>
<dbReference type="InterPro" id="IPR014044">
    <property type="entry name" value="CAP_dom"/>
</dbReference>
<evidence type="ECO:0000256" key="1">
    <source>
        <dbReference type="SAM" id="MobiDB-lite"/>
    </source>
</evidence>
<feature type="region of interest" description="Disordered" evidence="1">
    <location>
        <begin position="20"/>
        <end position="45"/>
    </location>
</feature>
<organism evidence="3">
    <name type="scientific">Flammulina velutipes</name>
    <name type="common">Agaricus velutipes</name>
    <dbReference type="NCBI Taxonomy" id="38945"/>
    <lineage>
        <taxon>Eukaryota</taxon>
        <taxon>Fungi</taxon>
        <taxon>Dikarya</taxon>
        <taxon>Basidiomycota</taxon>
        <taxon>Agaricomycotina</taxon>
        <taxon>Agaricomycetes</taxon>
        <taxon>Agaricomycetidae</taxon>
        <taxon>Agaricales</taxon>
        <taxon>Marasmiineae</taxon>
        <taxon>Physalacriaceae</taxon>
        <taxon>Flammulina</taxon>
    </lineage>
</organism>
<dbReference type="PANTHER" id="PTHR10334">
    <property type="entry name" value="CYSTEINE-RICH SECRETORY PROTEIN-RELATED"/>
    <property type="match status" value="1"/>
</dbReference>
<feature type="domain" description="SCP" evidence="2">
    <location>
        <begin position="165"/>
        <end position="296"/>
    </location>
</feature>
<sequence length="304" mass="31374">MISASTEEFEAIIAEACGSETPASQAAPSESPSSVYIAPSSSSSAEQVIATPVEVSYTPSSGSLADLFFSSQDAPAFESTTAFVAAFVPETSSSSFVEPTSTETPFTPEAPTSTETPTSTEAPPPPPTSEAPPPPEITSTSEPPAVATPTPSNNNADASGSLSQADIDAYLKGHNDVRANHGANALTWNNDLSAAAQKWADNCVFEHSGGVLGSFGENLSAGSGDFSIAAGIKGWTDEVKDYNPSNPVASHFTQVVWKDTTEVGCAVASCGGIFDSSFGDAQFYVCEYLPPGNFNNLFAENVQV</sequence>
<feature type="compositionally biased region" description="Low complexity" evidence="1">
    <location>
        <begin position="98"/>
        <end position="121"/>
    </location>
</feature>
<reference evidence="3" key="1">
    <citation type="submission" date="2016-04" db="EMBL/GenBank/DDBJ databases">
        <title>JA/SA signaling pathways identification and their response to exogenous signals in Flammulina velutipes.</title>
        <authorList>
            <person name="Li X."/>
            <person name="Xie B."/>
        </authorList>
    </citation>
    <scope>NUCLEOTIDE SEQUENCE</scope>
</reference>
<protein>
    <submittedName>
        <fullName evidence="3">Pathogenesis related protein 1</fullName>
    </submittedName>
</protein>
<dbReference type="Gene3D" id="3.40.33.10">
    <property type="entry name" value="CAP"/>
    <property type="match status" value="1"/>
</dbReference>
<feature type="compositionally biased region" description="Polar residues" evidence="1">
    <location>
        <begin position="149"/>
        <end position="160"/>
    </location>
</feature>
<feature type="region of interest" description="Disordered" evidence="1">
    <location>
        <begin position="91"/>
        <end position="160"/>
    </location>
</feature>
<feature type="compositionally biased region" description="Pro residues" evidence="1">
    <location>
        <begin position="122"/>
        <end position="136"/>
    </location>
</feature>
<dbReference type="SUPFAM" id="SSF55797">
    <property type="entry name" value="PR-1-like"/>
    <property type="match status" value="1"/>
</dbReference>
<dbReference type="Pfam" id="PF00188">
    <property type="entry name" value="CAP"/>
    <property type="match status" value="1"/>
</dbReference>
<dbReference type="EMBL" id="KX129927">
    <property type="protein sequence ID" value="AOC97493.1"/>
    <property type="molecule type" value="Genomic_DNA"/>
</dbReference>
<accession>A0A1B2U6Y2</accession>
<dbReference type="SMART" id="SM00198">
    <property type="entry name" value="SCP"/>
    <property type="match status" value="1"/>
</dbReference>
<proteinExistence type="predicted"/>